<feature type="compositionally biased region" description="Polar residues" evidence="2">
    <location>
        <begin position="1405"/>
        <end position="1416"/>
    </location>
</feature>
<feature type="coiled-coil region" evidence="1">
    <location>
        <begin position="1093"/>
        <end position="1120"/>
    </location>
</feature>
<protein>
    <submittedName>
        <fullName evidence="3">Uncharacterized protein</fullName>
    </submittedName>
</protein>
<keyword evidence="1" id="KW-0175">Coiled coil</keyword>
<dbReference type="Proteomes" id="UP000663879">
    <property type="component" value="Unassembled WGS sequence"/>
</dbReference>
<evidence type="ECO:0000256" key="1">
    <source>
        <dbReference type="SAM" id="Coils"/>
    </source>
</evidence>
<accession>A0A813RHR1</accession>
<feature type="region of interest" description="Disordered" evidence="2">
    <location>
        <begin position="419"/>
        <end position="446"/>
    </location>
</feature>
<feature type="region of interest" description="Disordered" evidence="2">
    <location>
        <begin position="76"/>
        <end position="107"/>
    </location>
</feature>
<dbReference type="PANTHER" id="PTHR15742:SF5">
    <property type="entry name" value="GIRDIN"/>
    <property type="match status" value="1"/>
</dbReference>
<feature type="coiled-coil region" evidence="1">
    <location>
        <begin position="370"/>
        <end position="418"/>
    </location>
</feature>
<feature type="compositionally biased region" description="Polar residues" evidence="2">
    <location>
        <begin position="1585"/>
        <end position="1594"/>
    </location>
</feature>
<evidence type="ECO:0000313" key="4">
    <source>
        <dbReference type="Proteomes" id="UP000663879"/>
    </source>
</evidence>
<feature type="region of interest" description="Disordered" evidence="2">
    <location>
        <begin position="1724"/>
        <end position="1789"/>
    </location>
</feature>
<feature type="compositionally biased region" description="Polar residues" evidence="2">
    <location>
        <begin position="431"/>
        <end position="446"/>
    </location>
</feature>
<feature type="compositionally biased region" description="Low complexity" evidence="2">
    <location>
        <begin position="1430"/>
        <end position="1444"/>
    </location>
</feature>
<feature type="region of interest" description="Disordered" evidence="2">
    <location>
        <begin position="127"/>
        <end position="159"/>
    </location>
</feature>
<feature type="region of interest" description="Disordered" evidence="2">
    <location>
        <begin position="1377"/>
        <end position="1450"/>
    </location>
</feature>
<gene>
    <name evidence="3" type="ORF">OXX778_LOCUS5524</name>
</gene>
<dbReference type="PANTHER" id="PTHR15742">
    <property type="entry name" value="GIRDIN"/>
    <property type="match status" value="1"/>
</dbReference>
<feature type="region of interest" description="Disordered" evidence="2">
    <location>
        <begin position="1585"/>
        <end position="1693"/>
    </location>
</feature>
<feature type="compositionally biased region" description="Polar residues" evidence="2">
    <location>
        <begin position="1748"/>
        <end position="1764"/>
    </location>
</feature>
<dbReference type="OrthoDB" id="10036174at2759"/>
<keyword evidence="4" id="KW-1185">Reference proteome</keyword>
<reference evidence="3" key="1">
    <citation type="submission" date="2021-02" db="EMBL/GenBank/DDBJ databases">
        <authorList>
            <person name="Nowell W R."/>
        </authorList>
    </citation>
    <scope>NUCLEOTIDE SEQUENCE</scope>
    <source>
        <strain evidence="3">Ploen Becks lab</strain>
    </source>
</reference>
<feature type="compositionally biased region" description="Basic and acidic residues" evidence="2">
    <location>
        <begin position="1390"/>
        <end position="1399"/>
    </location>
</feature>
<organism evidence="3 4">
    <name type="scientific">Brachionus calyciflorus</name>
    <dbReference type="NCBI Taxonomy" id="104777"/>
    <lineage>
        <taxon>Eukaryota</taxon>
        <taxon>Metazoa</taxon>
        <taxon>Spiralia</taxon>
        <taxon>Gnathifera</taxon>
        <taxon>Rotifera</taxon>
        <taxon>Eurotatoria</taxon>
        <taxon>Monogononta</taxon>
        <taxon>Pseudotrocha</taxon>
        <taxon>Ploima</taxon>
        <taxon>Brachionidae</taxon>
        <taxon>Brachionus</taxon>
    </lineage>
</organism>
<feature type="compositionally biased region" description="Basic and acidic residues" evidence="2">
    <location>
        <begin position="1765"/>
        <end position="1776"/>
    </location>
</feature>
<dbReference type="Gene3D" id="1.10.287.1490">
    <property type="match status" value="1"/>
</dbReference>
<proteinExistence type="predicted"/>
<sequence>MSFNSNIKSKINALNDKTKANNVANKPNIKVSNSISEKIKKLSTSSTSSNESTPSLGTLKKVPKEALVIVEEKDLVKDKKEPDSSSIKTRNETSAENTKEIIIENTKDASNNKNSVFKNELAKNEEISNKNSSDNNCFAEEEDSSISNESNNLTNSNRSSISELDDLESIKKKLAEYQYINKQLRLENDTLHEELHDIRNEMEELQDQFRLDDADEFRQLQAELEIAAKNCRILQFKLRKLEKRNESLETDKLILQDKLDEFSREANKIIDLEEELLIAKEVSIRLNGELEQAHEWKQATERLNKELKKQLDDLKDYLDNEIKSRGATQDYNEMVLVNKLYESMFREYFLQEQLYSVSNSSQTQNVSTQLREVNDLMNSYQQKIALLNEEIDILKIQLMNKEKEMEQIKIQLKNLKRSRSSDSGYDRNRRQLTPSNNGLLNGKANSNMSLDTSGNLIINSNTNNSDLSRDSSSCTITQIQMANDEIKLLKNKIARLEDDLMFVTQEKENLMVKLENIENKAMKSFTQLEESERDNTESDAIAKSMEKQMSELRKKIEILNIEAKENEEIKTQLAAEIKQLKMQVDNKISNDNLDKTIKKEDSNKNLTDSDKLLRDECNKLRAELDNKNESINKYQSELKSNFAQLNELKKMIEIKEAKYNDSIQNEAFLNRSLDDTKNKLYLLNGKLEEYEQSLANLKLELSSKVNIEAENKIENKRLNSKINDLNSQIKEKMSEIEFLNKENNALQERLNSDEQKIKNSEDDMKKLKFKMDDLQRDLDLKTQEVVKLEKLIKSKENEFGDMNKRLTWKEQIVKDKLEQFEKNKKELHELHKRYAELSANHEDKLNSLNKEVQRLNKEKDDLSQNLDDLKKSSLAKSERIENEIQNEKMLLQKIETETLTLKYETKIQYLDAEIETYRSKIKKLIKEKEIQDQVLKENQKLVKEIALKYATDSDAWNRQKQKLLEKEKLYEESVDMRRELKKAADKLRHKLQTLEEQIIENQNKHTIEKNNWESQRLQYISQNNKLEEQLSRLSTLKRSKKEIDFAWDKERKEFVQHIKSLECFISDLQMQLAAKNSNANNSVNEQYGQNDKIQSLHGENEFLKNRIRELEVMLEEMEQVKRFLFDVKEAYDADRLEWIYAKNEFRNQIEIKESLLIDCNMKLNEILNVVRAIQLNEPIPANFFSLGNGKDSICSESSQSSRNQTLNNLVGGTSTLLDFKFGSKTSELNQCDIKMINNNTQFKYLNNNEEEITDPNDLSIVDITKDRKDLDSEFDQAFKKINRVRDNLSTHKKFMDIVKSKSMKALNRKSSITSLPMTEIATKHESRASVPPENKLNETIHASQRAKSVSKEPGSRDSSVFAPSRFFSLGRRFAKIRFSSSSQPPPPEKSQIEQDELKSKKSSKMTQSQLIVPTNNTEEDKKKNLRERALSPSRILRSLRPRSPFNRTNRNVKANSLAPTTTTIGTSEDISGKNKSFTVNVGKSSEEPLVSKKPKNDVMSASYHSGTNDQHQLNRFVRANTAQPSEKVLTSSPNEKLKSLSCEFIDNQSTTSSILSVNSKNNGLKQVNEILDEYDELDNNSIITGSSYSANQQETNKDSTNKKINNSSTSTSKVEMLRKNFMENSSPSQNSEIIKSVKFREPEKSSSESEGDSQKVEKKSRFEEAQSKMEYLSQARLKSSVSATNVDKPPKAPAQTFNIKTKFASNKAKTIDFPDLLQSALESTSNQKTKNTLSNGKPIQSILRRSETPPTSKNTHRQQSVESNESTRETSIEKLLRTTSTSRPLMFNN</sequence>
<feature type="compositionally biased region" description="Low complexity" evidence="2">
    <location>
        <begin position="42"/>
        <end position="56"/>
    </location>
</feature>
<feature type="compositionally biased region" description="Polar residues" evidence="2">
    <location>
        <begin position="1676"/>
        <end position="1685"/>
    </location>
</feature>
<feature type="region of interest" description="Disordered" evidence="2">
    <location>
        <begin position="40"/>
        <end position="62"/>
    </location>
</feature>
<feature type="coiled-coil region" evidence="1">
    <location>
        <begin position="167"/>
        <end position="324"/>
    </location>
</feature>
<evidence type="ECO:0000256" key="2">
    <source>
        <dbReference type="SAM" id="MobiDB-lite"/>
    </source>
</evidence>
<feature type="compositionally biased region" description="Polar residues" evidence="2">
    <location>
        <begin position="1724"/>
        <end position="1738"/>
    </location>
</feature>
<feature type="compositionally biased region" description="Basic and acidic residues" evidence="2">
    <location>
        <begin position="1638"/>
        <end position="1667"/>
    </location>
</feature>
<dbReference type="EMBL" id="CAJNOC010000607">
    <property type="protein sequence ID" value="CAF0782220.1"/>
    <property type="molecule type" value="Genomic_DNA"/>
</dbReference>
<feature type="compositionally biased region" description="Polar residues" evidence="2">
    <location>
        <begin position="1622"/>
        <end position="1633"/>
    </location>
</feature>
<name>A0A813RHR1_9BILA</name>
<feature type="compositionally biased region" description="Polar residues" evidence="2">
    <location>
        <begin position="1777"/>
        <end position="1789"/>
    </location>
</feature>
<feature type="compositionally biased region" description="Basic and acidic residues" evidence="2">
    <location>
        <begin position="1418"/>
        <end position="1429"/>
    </location>
</feature>
<dbReference type="InterPro" id="IPR049885">
    <property type="entry name" value="MTCL1-3"/>
</dbReference>
<comment type="caution">
    <text evidence="3">The sequence shown here is derived from an EMBL/GenBank/DDBJ whole genome shotgun (WGS) entry which is preliminary data.</text>
</comment>
<evidence type="ECO:0000313" key="3">
    <source>
        <dbReference type="EMBL" id="CAF0782220.1"/>
    </source>
</evidence>
<feature type="compositionally biased region" description="Low complexity" evidence="2">
    <location>
        <begin position="1602"/>
        <end position="1613"/>
    </location>
</feature>
<feature type="coiled-coil region" evidence="1">
    <location>
        <begin position="479"/>
        <end position="927"/>
    </location>
</feature>
<feature type="coiled-coil region" evidence="1">
    <location>
        <begin position="966"/>
        <end position="1043"/>
    </location>
</feature>
<feature type="region of interest" description="Disordered" evidence="2">
    <location>
        <begin position="1317"/>
        <end position="1361"/>
    </location>
</feature>